<keyword evidence="1" id="KW-0812">Transmembrane</keyword>
<dbReference type="AlphaFoldDB" id="A0AA46YLL6"/>
<evidence type="ECO:0000313" key="2">
    <source>
        <dbReference type="EMBL" id="UYM04993.1"/>
    </source>
</evidence>
<feature type="transmembrane region" description="Helical" evidence="1">
    <location>
        <begin position="6"/>
        <end position="25"/>
    </location>
</feature>
<feature type="transmembrane region" description="Helical" evidence="1">
    <location>
        <begin position="37"/>
        <end position="57"/>
    </location>
</feature>
<dbReference type="EMBL" id="CP094970">
    <property type="protein sequence ID" value="UYM04993.1"/>
    <property type="molecule type" value="Genomic_DNA"/>
</dbReference>
<feature type="transmembrane region" description="Helical" evidence="1">
    <location>
        <begin position="90"/>
        <end position="110"/>
    </location>
</feature>
<keyword evidence="3" id="KW-1185">Reference proteome</keyword>
<protein>
    <submittedName>
        <fullName evidence="2">DUF3054 domain-containing protein</fullName>
    </submittedName>
</protein>
<name>A0AA46YLL6_9ACTN</name>
<dbReference type="Pfam" id="PF11255">
    <property type="entry name" value="DUF3054"/>
    <property type="match status" value="1"/>
</dbReference>
<proteinExistence type="predicted"/>
<dbReference type="KEGG" id="sgrg:L0C25_21115"/>
<feature type="transmembrane region" description="Helical" evidence="1">
    <location>
        <begin position="63"/>
        <end position="83"/>
    </location>
</feature>
<keyword evidence="1" id="KW-0472">Membrane</keyword>
<sequence length="120" mass="12093">MSGLDLRAVAFDVLAVLVFVGVGRMQHDGGDAFAVGGVLRTLWPFLGGLLIAVVVVSVGSARYAAVVTGVAVVVLTAGCGLALRYASGQGIAVSFAIVTVVVLAVLMLGWRSLAAVVRPG</sequence>
<keyword evidence="1" id="KW-1133">Transmembrane helix</keyword>
<gene>
    <name evidence="2" type="ORF">L0C25_21115</name>
</gene>
<evidence type="ECO:0000313" key="3">
    <source>
        <dbReference type="Proteomes" id="UP001164390"/>
    </source>
</evidence>
<reference evidence="2" key="1">
    <citation type="submission" date="2022-01" db="EMBL/GenBank/DDBJ databases">
        <title>Nocardioidaceae gen. sp. A5X3R13.</title>
        <authorList>
            <person name="Lopez Marin M.A."/>
            <person name="Uhlik O."/>
        </authorList>
    </citation>
    <scope>NUCLEOTIDE SEQUENCE</scope>
    <source>
        <strain evidence="2">A5X3R13</strain>
    </source>
</reference>
<dbReference type="InterPro" id="IPR021414">
    <property type="entry name" value="DUF3054"/>
</dbReference>
<organism evidence="2 3">
    <name type="scientific">Solicola gregarius</name>
    <dbReference type="NCBI Taxonomy" id="2908642"/>
    <lineage>
        <taxon>Bacteria</taxon>
        <taxon>Bacillati</taxon>
        <taxon>Actinomycetota</taxon>
        <taxon>Actinomycetes</taxon>
        <taxon>Propionibacteriales</taxon>
        <taxon>Nocardioidaceae</taxon>
        <taxon>Solicola</taxon>
    </lineage>
</organism>
<evidence type="ECO:0000256" key="1">
    <source>
        <dbReference type="SAM" id="Phobius"/>
    </source>
</evidence>
<dbReference type="RefSeq" id="WP_271633757.1">
    <property type="nucleotide sequence ID" value="NZ_CP094970.1"/>
</dbReference>
<accession>A0AA46YLL6</accession>
<dbReference type="Proteomes" id="UP001164390">
    <property type="component" value="Chromosome"/>
</dbReference>